<comment type="pathway">
    <text evidence="8">Porphyrin-containing compound metabolism.</text>
</comment>
<accession>A0ABY4S290</accession>
<keyword evidence="7" id="KW-0149">Chlorophyll biosynthesis</keyword>
<keyword evidence="6" id="KW-0067">ATP-binding</keyword>
<gene>
    <name evidence="12" type="ORF">MW290_02750</name>
</gene>
<evidence type="ECO:0000256" key="9">
    <source>
        <dbReference type="ARBA" id="ARBA00048693"/>
    </source>
</evidence>
<dbReference type="RefSeq" id="WP_250195795.1">
    <property type="nucleotide sequence ID" value="NZ_CP097635.1"/>
</dbReference>
<dbReference type="InterPro" id="IPR011771">
    <property type="entry name" value="BchH"/>
</dbReference>
<name>A0ABY4S290_AQUTE</name>
<dbReference type="Proteomes" id="UP001056201">
    <property type="component" value="Chromosome 1"/>
</dbReference>
<evidence type="ECO:0000256" key="7">
    <source>
        <dbReference type="ARBA" id="ARBA00023171"/>
    </source>
</evidence>
<dbReference type="InterPro" id="IPR022571">
    <property type="entry name" value="Mg_chelatase_H_N"/>
</dbReference>
<dbReference type="NCBIfam" id="TIGR02025">
    <property type="entry name" value="BchH"/>
    <property type="match status" value="1"/>
</dbReference>
<evidence type="ECO:0000259" key="11">
    <source>
        <dbReference type="Pfam" id="PF11965"/>
    </source>
</evidence>
<evidence type="ECO:0000313" key="13">
    <source>
        <dbReference type="Proteomes" id="UP001056201"/>
    </source>
</evidence>
<sequence>MPSPIPTPDPTPYRVVIVTMDTHLASATDRARVALRRQLPGLVLSQHAASDWAAQPAALARCLADIAQADIVVATMLFMEEHFLPVLPALQARRDQCDAMVCAVSAGEVVRLTRLGKLDMGKPASGPMALLKRLRGKASAAGKPPASGGAAQMKMLRRLPQLLRFVPGTAQDLRAYFLTLQYWLGGSQDNVQNMVLALVDRYADGPRRALRGTLAAAAPVDYPELGLYHPRLPGRMAEAADALQRLPAAAALQPEAGTVGLLLLRSYLLAGNTAHYDGVIAALEARGLKVRPAFAAGLDARPAIDRFFMHEGRATVDAVVSLTGFSLVGGPAYNDAQAAEQTLAQLDVPYLAAHPVEFQTLDQWGASERGLLPVESTIMVAIPELDGATGPTVFGGRPGGEGTVCTGCAQRCSFHATDNAQDMRSCPDRAQMLAARVHKLVALRRSERARRKLAVVIFNFPPNAGSTGTAAYLSVFESLHRTLAMLKAEGYTVDLPATVDALRDSLLAGNAAHHGADANVHALIPANDHVKRERWLREIEAQWGPAPGRQLSNGRSIFVLGRQFGQVLVAVQPAFGHEGDPMRLLFDKGMTPTHAFSAFYRYLREDFRADAVLHFGTHGALEFMPGKQSGLSGACWPDRLIGDLPNFNLYAANNPSEGALAKRRAGATLVSYLTPPIAQAGLYRGLLELKATVERWRAPQDGSEDAATLAPLLQAQAATLNLAAAEPPWPADQVEAQVLRLTEAMLELEYTLIPQGLHVLGRAPTAAERTDTLLAMAEAARGSAPPRALVEALVAGDASALQQQAQALGEADAAWLAELATANRHLADNGELPALLRALDGRFVRPAPGGDLLRTPAVLPTGRNLHGFDPFRIPSAFAVKDGSQQAQRLLDRYTADGHALPESIAMVLWGTDNLKTEGAPIAQALALMGARPRFDGYGRIAGATLLPLAELGRPRIDVVITLSGIFRDLMPLQIKLLAEAAWLCAEADEPAEHNFIRKHALAYQQAHGCTLETAALRVYGNAEGTYGANVNHLVDSSGWQQEDELAECYARRKGFAYGRNGRPQLQAALLNSVLADVQLTYQNLDSVELGVTTVDTYFDTLGGITGAVKRARRQRGDGSAAPPPVYIGDQTRGDGTVRTLAEQVALETRTRMLNPKWYEGMLQHGYEGVRQIEAHVTNTLGWSATTGQVQPWVYQQLTETFLLDPVMRDRLARLNPTASSRVASRLLEASQRAYWRPDADTLAALQRASDELEDRLEGVWEPAAA</sequence>
<protein>
    <recommendedName>
        <fullName evidence="2">magnesium chelatase</fullName>
        <ecNumber evidence="2">6.6.1.1</ecNumber>
    </recommendedName>
</protein>
<proteinExistence type="inferred from homology"/>
<dbReference type="EMBL" id="CP097635">
    <property type="protein sequence ID" value="URI07561.1"/>
    <property type="molecule type" value="Genomic_DNA"/>
</dbReference>
<comment type="similarity">
    <text evidence="1">Belongs to the Mg-chelatase subunit H family.</text>
</comment>
<keyword evidence="13" id="KW-1185">Reference proteome</keyword>
<dbReference type="CDD" id="cd10150">
    <property type="entry name" value="CobN_like"/>
    <property type="match status" value="1"/>
</dbReference>
<dbReference type="PANTHER" id="PTHR44119">
    <property type="entry name" value="MAGNESIUM-CHELATASE SUBUNIT CHLH, CHLOROPLASTIC"/>
    <property type="match status" value="1"/>
</dbReference>
<evidence type="ECO:0000256" key="5">
    <source>
        <dbReference type="ARBA" id="ARBA00022741"/>
    </source>
</evidence>
<comment type="catalytic activity">
    <reaction evidence="9">
        <text>protoporphyrin IX + Mg(2+) + ATP + H2O = Mg-protoporphyrin IX + ADP + phosphate + 3 H(+)</text>
        <dbReference type="Rhea" id="RHEA:13961"/>
        <dbReference type="ChEBI" id="CHEBI:15377"/>
        <dbReference type="ChEBI" id="CHEBI:15378"/>
        <dbReference type="ChEBI" id="CHEBI:18420"/>
        <dbReference type="ChEBI" id="CHEBI:30616"/>
        <dbReference type="ChEBI" id="CHEBI:43474"/>
        <dbReference type="ChEBI" id="CHEBI:57306"/>
        <dbReference type="ChEBI" id="CHEBI:60492"/>
        <dbReference type="ChEBI" id="CHEBI:456216"/>
        <dbReference type="EC" id="6.6.1.1"/>
    </reaction>
</comment>
<keyword evidence="3" id="KW-0602">Photosynthesis</keyword>
<evidence type="ECO:0000313" key="12">
    <source>
        <dbReference type="EMBL" id="URI07561.1"/>
    </source>
</evidence>
<feature type="domain" description="CobN/magnesium chelatase" evidence="10">
    <location>
        <begin position="181"/>
        <end position="1241"/>
    </location>
</feature>
<evidence type="ECO:0000256" key="2">
    <source>
        <dbReference type="ARBA" id="ARBA00012825"/>
    </source>
</evidence>
<keyword evidence="5" id="KW-0547">Nucleotide-binding</keyword>
<evidence type="ECO:0000256" key="8">
    <source>
        <dbReference type="ARBA" id="ARBA00023444"/>
    </source>
</evidence>
<dbReference type="EC" id="6.6.1.1" evidence="2"/>
<dbReference type="GO" id="GO:0016851">
    <property type="term" value="F:magnesium chelatase activity"/>
    <property type="evidence" value="ECO:0007669"/>
    <property type="project" value="UniProtKB-EC"/>
</dbReference>
<dbReference type="PANTHER" id="PTHR44119:SF1">
    <property type="entry name" value="MAGNESIUM-CHELATASE SUBUNIT CHLH, CHLOROPLASTIC"/>
    <property type="match status" value="1"/>
</dbReference>
<dbReference type="Pfam" id="PF02514">
    <property type="entry name" value="CobN-Mg_chel"/>
    <property type="match status" value="1"/>
</dbReference>
<dbReference type="Pfam" id="PF11965">
    <property type="entry name" value="DUF3479"/>
    <property type="match status" value="1"/>
</dbReference>
<organism evidence="12 13">
    <name type="scientific">Aquincola tertiaricarbonis</name>
    <dbReference type="NCBI Taxonomy" id="391953"/>
    <lineage>
        <taxon>Bacteria</taxon>
        <taxon>Pseudomonadati</taxon>
        <taxon>Pseudomonadota</taxon>
        <taxon>Betaproteobacteria</taxon>
        <taxon>Burkholderiales</taxon>
        <taxon>Sphaerotilaceae</taxon>
        <taxon>Aquincola</taxon>
    </lineage>
</organism>
<evidence type="ECO:0000259" key="10">
    <source>
        <dbReference type="Pfam" id="PF02514"/>
    </source>
</evidence>
<feature type="domain" description="Magnesium chelatase subunit H N-terminal" evidence="11">
    <location>
        <begin position="14"/>
        <end position="177"/>
    </location>
</feature>
<evidence type="ECO:0000256" key="3">
    <source>
        <dbReference type="ARBA" id="ARBA00022531"/>
    </source>
</evidence>
<reference evidence="12" key="1">
    <citation type="submission" date="2022-05" db="EMBL/GenBank/DDBJ databases">
        <title>An RpoN-dependent PEP-CTERM gene is involved in floc formation of an Aquincola tertiaricarbonis strain.</title>
        <authorList>
            <person name="Qiu D."/>
            <person name="Xia M."/>
        </authorList>
    </citation>
    <scope>NUCLEOTIDE SEQUENCE</scope>
    <source>
        <strain evidence="12">RN12</strain>
    </source>
</reference>
<evidence type="ECO:0000256" key="6">
    <source>
        <dbReference type="ARBA" id="ARBA00022840"/>
    </source>
</evidence>
<evidence type="ECO:0000256" key="1">
    <source>
        <dbReference type="ARBA" id="ARBA00010851"/>
    </source>
</evidence>
<evidence type="ECO:0000256" key="4">
    <source>
        <dbReference type="ARBA" id="ARBA00022598"/>
    </source>
</evidence>
<dbReference type="InterPro" id="IPR003672">
    <property type="entry name" value="CobN/Mg_chltase"/>
</dbReference>
<keyword evidence="4 12" id="KW-0436">Ligase</keyword>
<dbReference type="NCBIfam" id="NF009942">
    <property type="entry name" value="PRK13405.1"/>
    <property type="match status" value="1"/>
</dbReference>